<proteinExistence type="predicted"/>
<dbReference type="AlphaFoldDB" id="A0A1I1F820"/>
<dbReference type="EMBL" id="FOLI01000002">
    <property type="protein sequence ID" value="SFB95669.1"/>
    <property type="molecule type" value="Genomic_DNA"/>
</dbReference>
<evidence type="ECO:0000313" key="2">
    <source>
        <dbReference type="Proteomes" id="UP000199376"/>
    </source>
</evidence>
<name>A0A1I1F820_9LACO</name>
<accession>A0A1I1F820</accession>
<keyword evidence="2" id="KW-1185">Reference proteome</keyword>
<reference evidence="1 2" key="1">
    <citation type="submission" date="2016-10" db="EMBL/GenBank/DDBJ databases">
        <authorList>
            <person name="de Groot N.N."/>
        </authorList>
    </citation>
    <scope>NUCLEOTIDE SEQUENCE [LARGE SCALE GENOMIC DNA]</scope>
    <source>
        <strain evidence="1 2">DSM 19113</strain>
    </source>
</reference>
<dbReference type="Proteomes" id="UP000199376">
    <property type="component" value="Unassembled WGS sequence"/>
</dbReference>
<protein>
    <submittedName>
        <fullName evidence="1">Uncharacterized protein</fullName>
    </submittedName>
</protein>
<dbReference type="STRING" id="283737.SAMN05660453_0715"/>
<organism evidence="1 2">
    <name type="scientific">Fructobacillus durionis</name>
    <dbReference type="NCBI Taxonomy" id="283737"/>
    <lineage>
        <taxon>Bacteria</taxon>
        <taxon>Bacillati</taxon>
        <taxon>Bacillota</taxon>
        <taxon>Bacilli</taxon>
        <taxon>Lactobacillales</taxon>
        <taxon>Lactobacillaceae</taxon>
        <taxon>Fructobacillus</taxon>
    </lineage>
</organism>
<dbReference type="RefSeq" id="WP_091502140.1">
    <property type="nucleotide sequence ID" value="NZ_FOLI01000002.1"/>
</dbReference>
<gene>
    <name evidence="1" type="ORF">SAMN05660453_0715</name>
</gene>
<evidence type="ECO:0000313" key="1">
    <source>
        <dbReference type="EMBL" id="SFB95669.1"/>
    </source>
</evidence>
<sequence>MKIELIESLDKRAEPSVAWQINQVRKGQADCLFLLNPHEDAKTICRTLGLKDSQVFDMASRESLESVPDGDGRFLFNINVPNQGQINLDEEGAVNFSSAGQRIANVVLFSNSHYLVQAIAWLDQDGHVSRKDIYRRNGQLFARQYFNRGELLESEFYFGHGLAVLSDFYFLGRRNFSRVFGTSYPSYEAAQQDYFAKIEGESEVEITKIGSLGTIAKKAVLTLPQGLFDENESVDAEVQMILENPSYPIDEVRVSADDYKMAERLGLPLYKLKVTNF</sequence>
<dbReference type="OrthoDB" id="2136618at2"/>